<accession>A0A366DS17</accession>
<evidence type="ECO:0000256" key="1">
    <source>
        <dbReference type="SAM" id="Coils"/>
    </source>
</evidence>
<dbReference type="Proteomes" id="UP000252254">
    <property type="component" value="Unassembled WGS sequence"/>
</dbReference>
<dbReference type="EMBL" id="QNRI01000017">
    <property type="protein sequence ID" value="RBO92064.1"/>
    <property type="molecule type" value="Genomic_DNA"/>
</dbReference>
<feature type="coiled-coil region" evidence="1">
    <location>
        <begin position="75"/>
        <end position="102"/>
    </location>
</feature>
<dbReference type="Gene3D" id="1.10.720.30">
    <property type="entry name" value="SAP domain"/>
    <property type="match status" value="1"/>
</dbReference>
<dbReference type="OrthoDB" id="2665494at2"/>
<evidence type="ECO:0000313" key="4">
    <source>
        <dbReference type="Proteomes" id="UP000252254"/>
    </source>
</evidence>
<dbReference type="AlphaFoldDB" id="A0A366DS17"/>
<proteinExistence type="predicted"/>
<evidence type="ECO:0008006" key="5">
    <source>
        <dbReference type="Google" id="ProtNLM"/>
    </source>
</evidence>
<keyword evidence="1" id="KW-0175">Coiled coil</keyword>
<dbReference type="InterPro" id="IPR036361">
    <property type="entry name" value="SAP_dom_sf"/>
</dbReference>
<feature type="compositionally biased region" description="Acidic residues" evidence="2">
    <location>
        <begin position="43"/>
        <end position="61"/>
    </location>
</feature>
<name>A0A366DS17_9BACI</name>
<gene>
    <name evidence="3" type="ORF">DES48_11728</name>
</gene>
<comment type="caution">
    <text evidence="3">The sequence shown here is derived from an EMBL/GenBank/DDBJ whole genome shotgun (WGS) entry which is preliminary data.</text>
</comment>
<evidence type="ECO:0000313" key="3">
    <source>
        <dbReference type="EMBL" id="RBO92064.1"/>
    </source>
</evidence>
<sequence>MAKIIAPNPDFTGVSASLHFVKGEAETEDEWLLQWFKSKGYEVEEQQDSENPQEPEEDLGDLEPKFETENLSAEAIDEQYNKDEIKARLDELEIEYKSSDNKESLIELLKASSK</sequence>
<dbReference type="RefSeq" id="WP_113870157.1">
    <property type="nucleotide sequence ID" value="NZ_BAABQN010000017.1"/>
</dbReference>
<protein>
    <recommendedName>
        <fullName evidence="5">HeH/LEM domain-containing protein</fullName>
    </recommendedName>
</protein>
<evidence type="ECO:0000256" key="2">
    <source>
        <dbReference type="SAM" id="MobiDB-lite"/>
    </source>
</evidence>
<reference evidence="3 4" key="1">
    <citation type="submission" date="2018-06" db="EMBL/GenBank/DDBJ databases">
        <title>Genomic Encyclopedia of Type Strains, Phase IV (KMG-IV): sequencing the most valuable type-strain genomes for metagenomic binning, comparative biology and taxonomic classification.</title>
        <authorList>
            <person name="Goeker M."/>
        </authorList>
    </citation>
    <scope>NUCLEOTIDE SEQUENCE [LARGE SCALE GENOMIC DNA]</scope>
    <source>
        <strain evidence="3 4">DSM 15140</strain>
    </source>
</reference>
<feature type="region of interest" description="Disordered" evidence="2">
    <location>
        <begin position="42"/>
        <end position="75"/>
    </location>
</feature>
<organism evidence="3 4">
    <name type="scientific">Paraliobacillus ryukyuensis</name>
    <dbReference type="NCBI Taxonomy" id="200904"/>
    <lineage>
        <taxon>Bacteria</taxon>
        <taxon>Bacillati</taxon>
        <taxon>Bacillota</taxon>
        <taxon>Bacilli</taxon>
        <taxon>Bacillales</taxon>
        <taxon>Bacillaceae</taxon>
        <taxon>Paraliobacillus</taxon>
    </lineage>
</organism>
<keyword evidence="4" id="KW-1185">Reference proteome</keyword>